<evidence type="ECO:0000259" key="1">
    <source>
        <dbReference type="Pfam" id="PF06812"/>
    </source>
</evidence>
<dbReference type="NCBIfam" id="TIGR03363">
    <property type="entry name" value="VI_chp_8"/>
    <property type="match status" value="1"/>
</dbReference>
<sequence length="356" mass="40145">MSILLPSAPDLLDELLAPLSDDAPCGRSLRYEPAFDRLRELRREDDASLPAGVWQSEAKRGEWPAVEKLATQVLKTRSKDLMVAAWLGEAWLHRYGYPGLAPALALLAGLCERYPEDLHPQAEEGDQSWRATPLDWMARHYAQILHTRIPLPGDLGGDFSAFTLYEWQQLQRRQVVKSDSKAAKSEAELAFSLQQKLNERVRETPLGLWQQCADTLESSFRYLQQLDTWSDTHLADLAPSYSPLRETMTSMTSLVQAFIALHPAQPVQVEPALTGAAYPEEKEEPALQTLNNREDAYRQLALIADFLAKTEPHSPVPYLIRRAVEWGNKPLNELLTELISADAEARRVWSLLGVLK</sequence>
<dbReference type="InterPro" id="IPR010657">
    <property type="entry name" value="ImpA_N"/>
</dbReference>
<name>A0ABY1Z6S8_9GAMM</name>
<reference evidence="2 3" key="1">
    <citation type="submission" date="2018-06" db="EMBL/GenBank/DDBJ databases">
        <title>Three novel Pseudomonas species isolated from symptomatic oak.</title>
        <authorList>
            <person name="Bueno-Gonzalez V."/>
            <person name="Brady C."/>
        </authorList>
    </citation>
    <scope>NUCLEOTIDE SEQUENCE [LARGE SCALE GENOMIC DNA]</scope>
    <source>
        <strain evidence="2 3">P26B</strain>
    </source>
</reference>
<dbReference type="EMBL" id="QJUM01000010">
    <property type="protein sequence ID" value="TBV06678.1"/>
    <property type="molecule type" value="Genomic_DNA"/>
</dbReference>
<dbReference type="InterPro" id="IPR017740">
    <property type="entry name" value="TssA-like"/>
</dbReference>
<evidence type="ECO:0000313" key="3">
    <source>
        <dbReference type="Proteomes" id="UP000291334"/>
    </source>
</evidence>
<proteinExistence type="predicted"/>
<feature type="domain" description="ImpA N-terminal" evidence="1">
    <location>
        <begin position="16"/>
        <end position="138"/>
    </location>
</feature>
<keyword evidence="3" id="KW-1185">Reference proteome</keyword>
<gene>
    <name evidence="2" type="primary">tssA</name>
    <name evidence="2" type="ORF">DNK34_10095</name>
</gene>
<dbReference type="Pfam" id="PF06812">
    <property type="entry name" value="ImpA_N"/>
    <property type="match status" value="1"/>
</dbReference>
<evidence type="ECO:0000313" key="2">
    <source>
        <dbReference type="EMBL" id="TBV06678.1"/>
    </source>
</evidence>
<dbReference type="Proteomes" id="UP000291334">
    <property type="component" value="Unassembled WGS sequence"/>
</dbReference>
<dbReference type="RefSeq" id="WP_131174605.1">
    <property type="nucleotide sequence ID" value="NZ_QJUM01000010.1"/>
</dbReference>
<dbReference type="PANTHER" id="PTHR37951:SF1">
    <property type="entry name" value="TYPE VI SECRETION SYSTEM COMPONENT TSSA1"/>
    <property type="match status" value="1"/>
</dbReference>
<accession>A0ABY1Z6S8</accession>
<comment type="caution">
    <text evidence="2">The sequence shown here is derived from an EMBL/GenBank/DDBJ whole genome shotgun (WGS) entry which is preliminary data.</text>
</comment>
<organism evidence="2 3">
    <name type="scientific">Phytopseudomonas dryadis</name>
    <dbReference type="NCBI Taxonomy" id="2487520"/>
    <lineage>
        <taxon>Bacteria</taxon>
        <taxon>Pseudomonadati</taxon>
        <taxon>Pseudomonadota</taxon>
        <taxon>Gammaproteobacteria</taxon>
        <taxon>Pseudomonadales</taxon>
        <taxon>Pseudomonadaceae</taxon>
        <taxon>Phytopseudomonas</taxon>
    </lineage>
</organism>
<protein>
    <submittedName>
        <fullName evidence="2">Type VI secretion system protein TssA</fullName>
    </submittedName>
</protein>
<dbReference type="PANTHER" id="PTHR37951">
    <property type="entry name" value="CYTOPLASMIC PROTEIN-RELATED"/>
    <property type="match status" value="1"/>
</dbReference>